<name>A0A450Z1N1_9GAMM</name>
<evidence type="ECO:0000259" key="6">
    <source>
        <dbReference type="Pfam" id="PF00294"/>
    </source>
</evidence>
<keyword evidence="3" id="KW-0547">Nucleotide-binding</keyword>
<evidence type="ECO:0000256" key="3">
    <source>
        <dbReference type="ARBA" id="ARBA00022741"/>
    </source>
</evidence>
<gene>
    <name evidence="7" type="ORF">BECKTC1821D_GA0114238_105017</name>
</gene>
<evidence type="ECO:0000256" key="4">
    <source>
        <dbReference type="ARBA" id="ARBA00022777"/>
    </source>
</evidence>
<accession>A0A450Z1N1</accession>
<dbReference type="PANTHER" id="PTHR43085:SF1">
    <property type="entry name" value="PSEUDOURIDINE KINASE-RELATED"/>
    <property type="match status" value="1"/>
</dbReference>
<dbReference type="EMBL" id="CAADFS010000050">
    <property type="protein sequence ID" value="VFK47725.1"/>
    <property type="molecule type" value="Genomic_DNA"/>
</dbReference>
<evidence type="ECO:0000256" key="2">
    <source>
        <dbReference type="ARBA" id="ARBA00022679"/>
    </source>
</evidence>
<dbReference type="GO" id="GO:0005524">
    <property type="term" value="F:ATP binding"/>
    <property type="evidence" value="ECO:0007669"/>
    <property type="project" value="UniProtKB-KW"/>
</dbReference>
<dbReference type="PANTHER" id="PTHR43085">
    <property type="entry name" value="HEXOKINASE FAMILY MEMBER"/>
    <property type="match status" value="1"/>
</dbReference>
<dbReference type="AlphaFoldDB" id="A0A450Z1N1"/>
<sequence length="308" mass="33840">MNMSHDEIFRKGRPIVLGEVLFDRFITGEAVLGGAPFNVAWHLRGFGCEPLFISRVGEDSEGKAVRDAMVDWGMDCGALQWDPDHPTGAVRVTLERGQPNFDILPDQAYDHLDIGAAKSALDTMGKASLFYHGTLLLRNPRGILETLLADTVAPVFVDMNLRDPWWNAADLPSILGRARWVKVNDEELSIVADRLGRGGDDWTEAARRIRRSHDLELLIVTRGEQGATAFHGSGKIISVAPQEAKDAITDTVGAGDAFSAVVIVGLLRGWSLLTIMREAQAFASRVCRLRGAISRDRDFYASGRAFLE</sequence>
<keyword evidence="4 7" id="KW-0418">Kinase</keyword>
<dbReference type="SUPFAM" id="SSF53613">
    <property type="entry name" value="Ribokinase-like"/>
    <property type="match status" value="1"/>
</dbReference>
<feature type="domain" description="Carbohydrate kinase PfkB" evidence="6">
    <location>
        <begin position="29"/>
        <end position="294"/>
    </location>
</feature>
<protein>
    <submittedName>
        <fullName evidence="7">Fructokinase</fullName>
    </submittedName>
</protein>
<proteinExistence type="inferred from homology"/>
<dbReference type="Gene3D" id="3.40.1190.20">
    <property type="match status" value="1"/>
</dbReference>
<keyword evidence="2" id="KW-0808">Transferase</keyword>
<keyword evidence="5" id="KW-0067">ATP-binding</keyword>
<dbReference type="Pfam" id="PF00294">
    <property type="entry name" value="PfkB"/>
    <property type="match status" value="1"/>
</dbReference>
<dbReference type="GO" id="GO:0016301">
    <property type="term" value="F:kinase activity"/>
    <property type="evidence" value="ECO:0007669"/>
    <property type="project" value="UniProtKB-KW"/>
</dbReference>
<evidence type="ECO:0000256" key="1">
    <source>
        <dbReference type="ARBA" id="ARBA00010688"/>
    </source>
</evidence>
<dbReference type="InterPro" id="IPR050306">
    <property type="entry name" value="PfkB_Carbo_kinase"/>
</dbReference>
<dbReference type="InterPro" id="IPR011611">
    <property type="entry name" value="PfkB_dom"/>
</dbReference>
<evidence type="ECO:0000313" key="7">
    <source>
        <dbReference type="EMBL" id="VFK47725.1"/>
    </source>
</evidence>
<dbReference type="InterPro" id="IPR029056">
    <property type="entry name" value="Ribokinase-like"/>
</dbReference>
<reference evidence="7" key="1">
    <citation type="submission" date="2019-02" db="EMBL/GenBank/DDBJ databases">
        <authorList>
            <person name="Gruber-Vodicka R. H."/>
            <person name="Seah K. B. B."/>
        </authorList>
    </citation>
    <scope>NUCLEOTIDE SEQUENCE</scope>
    <source>
        <strain evidence="7">BECK_BZ123</strain>
    </source>
</reference>
<evidence type="ECO:0000256" key="5">
    <source>
        <dbReference type="ARBA" id="ARBA00022840"/>
    </source>
</evidence>
<comment type="similarity">
    <text evidence="1">Belongs to the carbohydrate kinase PfkB family.</text>
</comment>
<organism evidence="7">
    <name type="scientific">Candidatus Kentrum sp. TC</name>
    <dbReference type="NCBI Taxonomy" id="2126339"/>
    <lineage>
        <taxon>Bacteria</taxon>
        <taxon>Pseudomonadati</taxon>
        <taxon>Pseudomonadota</taxon>
        <taxon>Gammaproteobacteria</taxon>
        <taxon>Candidatus Kentrum</taxon>
    </lineage>
</organism>